<organism evidence="2 3">
    <name type="scientific">Actinoplanes ianthinogenes</name>
    <dbReference type="NCBI Taxonomy" id="122358"/>
    <lineage>
        <taxon>Bacteria</taxon>
        <taxon>Bacillati</taxon>
        <taxon>Actinomycetota</taxon>
        <taxon>Actinomycetes</taxon>
        <taxon>Micromonosporales</taxon>
        <taxon>Micromonosporaceae</taxon>
        <taxon>Actinoplanes</taxon>
    </lineage>
</organism>
<name>A0ABM7LJS3_9ACTN</name>
<sequence>MDMLAVRADRLFDGVSANPVEKPTVLIENGRILAVRSGGDLPADAEVADLGAVTLLPGLVDSHVHLVFDASPDPVGRLAEADDEQALVTMRANARLALASGITTVRDLGDRGYLSLRLRDKPTADPAAGPLLLTAGPPITTGTGHCWFLGGGVGSGPEAIRAAVREHADRGVDVIKLMATGGELTPGTASHVSQFGVAELRAAADEAHRCGLPVTVHAHGGPGIADAVAAGVDMIEHGTFMTADGAAADPAVVEAIAAAGIPIGATVALKPVPGVARPPRIEMMLPLLIRVFLELRAAGIPLVCSSDSGIGPLKPADALAYGPAMMVNLLGVAPAEALRSVTSVAARACGLGDRKGRIASGYDADLLAVVGDPLTDPAALPTVAAVFRAGHRVR</sequence>
<dbReference type="PANTHER" id="PTHR43135:SF3">
    <property type="entry name" value="ALPHA-D-RIBOSE 1-METHYLPHOSPHONATE 5-TRIPHOSPHATE DIPHOSPHATASE"/>
    <property type="match status" value="1"/>
</dbReference>
<proteinExistence type="predicted"/>
<dbReference type="Pfam" id="PF01979">
    <property type="entry name" value="Amidohydro_1"/>
    <property type="match status" value="1"/>
</dbReference>
<dbReference type="Proteomes" id="UP000676967">
    <property type="component" value="Chromosome"/>
</dbReference>
<dbReference type="SUPFAM" id="SSF51556">
    <property type="entry name" value="Metallo-dependent hydrolases"/>
    <property type="match status" value="1"/>
</dbReference>
<keyword evidence="3" id="KW-1185">Reference proteome</keyword>
<dbReference type="InterPro" id="IPR006680">
    <property type="entry name" value="Amidohydro-rel"/>
</dbReference>
<dbReference type="Gene3D" id="2.30.40.10">
    <property type="entry name" value="Urease, subunit C, domain 1"/>
    <property type="match status" value="1"/>
</dbReference>
<feature type="domain" description="Amidohydrolase-related" evidence="1">
    <location>
        <begin position="54"/>
        <end position="392"/>
    </location>
</feature>
<dbReference type="InterPro" id="IPR011059">
    <property type="entry name" value="Metal-dep_hydrolase_composite"/>
</dbReference>
<dbReference type="SUPFAM" id="SSF51338">
    <property type="entry name" value="Composite domain of metallo-dependent hydrolases"/>
    <property type="match status" value="1"/>
</dbReference>
<evidence type="ECO:0000313" key="2">
    <source>
        <dbReference type="EMBL" id="BCJ39511.1"/>
    </source>
</evidence>
<dbReference type="Gene3D" id="3.20.20.140">
    <property type="entry name" value="Metal-dependent hydrolases"/>
    <property type="match status" value="1"/>
</dbReference>
<protein>
    <recommendedName>
        <fullName evidence="1">Amidohydrolase-related domain-containing protein</fullName>
    </recommendedName>
</protein>
<evidence type="ECO:0000259" key="1">
    <source>
        <dbReference type="Pfam" id="PF01979"/>
    </source>
</evidence>
<dbReference type="EMBL" id="AP023356">
    <property type="protein sequence ID" value="BCJ39511.1"/>
    <property type="molecule type" value="Genomic_DNA"/>
</dbReference>
<gene>
    <name evidence="2" type="ORF">Aiant_01680</name>
</gene>
<reference evidence="2 3" key="1">
    <citation type="submission" date="2020-08" db="EMBL/GenBank/DDBJ databases">
        <title>Whole genome shotgun sequence of Actinoplanes ianthinogenes NBRC 13996.</title>
        <authorList>
            <person name="Komaki H."/>
            <person name="Tamura T."/>
        </authorList>
    </citation>
    <scope>NUCLEOTIDE SEQUENCE [LARGE SCALE GENOMIC DNA]</scope>
    <source>
        <strain evidence="2 3">NBRC 13996</strain>
    </source>
</reference>
<dbReference type="InterPro" id="IPR051781">
    <property type="entry name" value="Metallo-dep_Hydrolase"/>
</dbReference>
<evidence type="ECO:0000313" key="3">
    <source>
        <dbReference type="Proteomes" id="UP000676967"/>
    </source>
</evidence>
<dbReference type="InterPro" id="IPR032466">
    <property type="entry name" value="Metal_Hydrolase"/>
</dbReference>
<dbReference type="PANTHER" id="PTHR43135">
    <property type="entry name" value="ALPHA-D-RIBOSE 1-METHYLPHOSPHONATE 5-TRIPHOSPHATE DIPHOSPHATASE"/>
    <property type="match status" value="1"/>
</dbReference>
<accession>A0ABM7LJS3</accession>